<reference evidence="1" key="1">
    <citation type="journal article" date="2021" name="Front. Microbiol.">
        <title>Comprehensive Comparative Genomics and Phenotyping of Methylobacterium Species.</title>
        <authorList>
            <person name="Alessa O."/>
            <person name="Ogura Y."/>
            <person name="Fujitani Y."/>
            <person name="Takami H."/>
            <person name="Hayashi T."/>
            <person name="Sahin N."/>
            <person name="Tani A."/>
        </authorList>
    </citation>
    <scope>NUCLEOTIDE SEQUENCE</scope>
    <source>
        <strain evidence="1">DSM 14458</strain>
    </source>
</reference>
<proteinExistence type="predicted"/>
<organism evidence="1 2">
    <name type="scientific">Methylorubrum suomiense</name>
    <dbReference type="NCBI Taxonomy" id="144191"/>
    <lineage>
        <taxon>Bacteria</taxon>
        <taxon>Pseudomonadati</taxon>
        <taxon>Pseudomonadota</taxon>
        <taxon>Alphaproteobacteria</taxon>
        <taxon>Hyphomicrobiales</taxon>
        <taxon>Methylobacteriaceae</taxon>
        <taxon>Methylorubrum</taxon>
    </lineage>
</organism>
<dbReference type="RefSeq" id="WP_238308051.1">
    <property type="nucleotide sequence ID" value="NZ_BPRE01000007.1"/>
</dbReference>
<sequence length="47" mass="4949">MTGPTITRPTIPNIATLPLPREWAAFLSGLLAYAAALEARIAALEGK</sequence>
<evidence type="ECO:0000313" key="2">
    <source>
        <dbReference type="Proteomes" id="UP001055093"/>
    </source>
</evidence>
<reference evidence="1" key="2">
    <citation type="submission" date="2021-08" db="EMBL/GenBank/DDBJ databases">
        <authorList>
            <person name="Tani A."/>
            <person name="Ola A."/>
            <person name="Ogura Y."/>
            <person name="Katsura K."/>
            <person name="Hayashi T."/>
        </authorList>
    </citation>
    <scope>NUCLEOTIDE SEQUENCE</scope>
    <source>
        <strain evidence="1">DSM 14458</strain>
    </source>
</reference>
<dbReference type="EMBL" id="BPRE01000007">
    <property type="protein sequence ID" value="GJE75883.1"/>
    <property type="molecule type" value="Genomic_DNA"/>
</dbReference>
<accession>A0ABQ4UUT4</accession>
<comment type="caution">
    <text evidence="1">The sequence shown here is derived from an EMBL/GenBank/DDBJ whole genome shotgun (WGS) entry which is preliminary data.</text>
</comment>
<evidence type="ECO:0000313" key="1">
    <source>
        <dbReference type="EMBL" id="GJE75883.1"/>
    </source>
</evidence>
<dbReference type="Proteomes" id="UP001055093">
    <property type="component" value="Unassembled WGS sequence"/>
</dbReference>
<name>A0ABQ4UUT4_9HYPH</name>
<protein>
    <submittedName>
        <fullName evidence="1">Uncharacterized protein</fullName>
    </submittedName>
</protein>
<gene>
    <name evidence="1" type="ORF">BGCPKDLD_2470</name>
</gene>
<keyword evidence="2" id="KW-1185">Reference proteome</keyword>